<dbReference type="InterPro" id="IPR003439">
    <property type="entry name" value="ABC_transporter-like_ATP-bd"/>
</dbReference>
<dbReference type="InterPro" id="IPR027417">
    <property type="entry name" value="P-loop_NTPase"/>
</dbReference>
<dbReference type="GO" id="GO:0016887">
    <property type="term" value="F:ATP hydrolysis activity"/>
    <property type="evidence" value="ECO:0007669"/>
    <property type="project" value="InterPro"/>
</dbReference>
<reference evidence="5" key="1">
    <citation type="submission" date="2016-07" db="EMBL/GenBank/DDBJ databases">
        <title>Phaeobacter portensis sp. nov., a tropodithietic acid producing bacterium isolated from a German harbor.</title>
        <authorList>
            <person name="Freese H.M."/>
            <person name="Bunk B."/>
            <person name="Breider S."/>
            <person name="Brinkhoff T."/>
        </authorList>
    </citation>
    <scope>NUCLEOTIDE SEQUENCE [LARGE SCALE GENOMIC DNA]</scope>
    <source>
        <strain evidence="5">P97</strain>
        <plasmid evidence="5">pp97_a</plasmid>
    </source>
</reference>
<feature type="domain" description="ABC transporter" evidence="3">
    <location>
        <begin position="2"/>
        <end position="252"/>
    </location>
</feature>
<organism evidence="4 5">
    <name type="scientific">Phaeobacter porticola</name>
    <dbReference type="NCBI Taxonomy" id="1844006"/>
    <lineage>
        <taxon>Bacteria</taxon>
        <taxon>Pseudomonadati</taxon>
        <taxon>Pseudomonadota</taxon>
        <taxon>Alphaproteobacteria</taxon>
        <taxon>Rhodobacterales</taxon>
        <taxon>Roseobacteraceae</taxon>
        <taxon>Phaeobacter</taxon>
    </lineage>
</organism>
<dbReference type="SUPFAM" id="SSF52540">
    <property type="entry name" value="P-loop containing nucleoside triphosphate hydrolases"/>
    <property type="match status" value="2"/>
</dbReference>
<evidence type="ECO:0000313" key="4">
    <source>
        <dbReference type="EMBL" id="APG48992.1"/>
    </source>
</evidence>
<evidence type="ECO:0000256" key="1">
    <source>
        <dbReference type="ARBA" id="ARBA00022741"/>
    </source>
</evidence>
<dbReference type="GO" id="GO:0005524">
    <property type="term" value="F:ATP binding"/>
    <property type="evidence" value="ECO:0007669"/>
    <property type="project" value="UniProtKB-KW"/>
</dbReference>
<dbReference type="RefSeq" id="WP_072506628.1">
    <property type="nucleotide sequence ID" value="NZ_CP016365.1"/>
</dbReference>
<dbReference type="Proteomes" id="UP000183859">
    <property type="component" value="Plasmid pP97_a"/>
</dbReference>
<dbReference type="EMBL" id="CP016365">
    <property type="protein sequence ID" value="APG48992.1"/>
    <property type="molecule type" value="Genomic_DNA"/>
</dbReference>
<dbReference type="SMART" id="SM00382">
    <property type="entry name" value="AAA"/>
    <property type="match status" value="2"/>
</dbReference>
<dbReference type="InterPro" id="IPR003593">
    <property type="entry name" value="AAA+_ATPase"/>
</dbReference>
<name>A0A1L3IAA7_9RHOB</name>
<dbReference type="Pfam" id="PF00005">
    <property type="entry name" value="ABC_tran"/>
    <property type="match status" value="2"/>
</dbReference>
<dbReference type="Gene3D" id="3.40.50.300">
    <property type="entry name" value="P-loop containing nucleotide triphosphate hydrolases"/>
    <property type="match status" value="2"/>
</dbReference>
<dbReference type="GO" id="GO:0022857">
    <property type="term" value="F:transmembrane transporter activity"/>
    <property type="evidence" value="ECO:0007669"/>
    <property type="project" value="TreeGrafter"/>
</dbReference>
<keyword evidence="2" id="KW-0067">ATP-binding</keyword>
<gene>
    <name evidence="4" type="ORF">PhaeoP97_03640</name>
</gene>
<accession>A0A1L3IAA7</accession>
<dbReference type="PROSITE" id="PS50893">
    <property type="entry name" value="ABC_TRANSPORTER_2"/>
    <property type="match status" value="2"/>
</dbReference>
<proteinExistence type="predicted"/>
<keyword evidence="1" id="KW-0547">Nucleotide-binding</keyword>
<evidence type="ECO:0000313" key="5">
    <source>
        <dbReference type="Proteomes" id="UP000183859"/>
    </source>
</evidence>
<dbReference type="PROSITE" id="PS00211">
    <property type="entry name" value="ABC_TRANSPORTER_1"/>
    <property type="match status" value="1"/>
</dbReference>
<keyword evidence="4" id="KW-0614">Plasmid</keyword>
<geneLocation type="plasmid" evidence="5">
    <name>pp97_a</name>
</geneLocation>
<sequence>MIRVDDLCLFHSGRPLLQNISFNILQGQTLALIGASGSGKTSLARLLLGVLPGRPYDAQEASPQGARGFRWSGQVRVLGVDMLYGSTADRRKLRGDGVGLVVQALADALNPHQTVLQHILELLPRASNRQEHAKTLCAQFNIPDWLLHRYPSGLSGGEIQRVLTALAMARDPRVLILDEPTAALDRVNRTRAIALLEKGRLQRCQLLITHDLDLACQMADQMAILHEGKLVEDGPAIDMLRTPTIEEPGKALQAGRRHRRCLDNHGVAPLVPSPRPPQVNPSGLILRDISLRRGDRLLLNGVSTVLPRGECLAVLGPSGCGKSTLARLLVGYDPMQAGNISWRERPGDAPVPCYPHDLALVPQHPHRAIARHMTVAEVLEDARRLNRLAGRHRNTDRAVSLLEKVGLPQVRSFLDQRAADLSGGQAQRLVIARALSSQPRCLIADEPTASLDRAARNQVLQLLRQLMVRDKLALLVFTHDPKVAGALGHNIRFLSDGQLRLSPSPADMSIA</sequence>
<keyword evidence="5" id="KW-1185">Reference proteome</keyword>
<feature type="domain" description="ABC transporter" evidence="3">
    <location>
        <begin position="284"/>
        <end position="510"/>
    </location>
</feature>
<dbReference type="InterPro" id="IPR017871">
    <property type="entry name" value="ABC_transporter-like_CS"/>
</dbReference>
<dbReference type="PANTHER" id="PTHR24220">
    <property type="entry name" value="IMPORT ATP-BINDING PROTEIN"/>
    <property type="match status" value="1"/>
</dbReference>
<dbReference type="OrthoDB" id="7667070at2"/>
<dbReference type="InterPro" id="IPR015854">
    <property type="entry name" value="ABC_transpr_LolD-like"/>
</dbReference>
<dbReference type="KEGG" id="php:PhaeoP97_03640"/>
<dbReference type="AlphaFoldDB" id="A0A1L3IAA7"/>
<evidence type="ECO:0000259" key="3">
    <source>
        <dbReference type="PROSITE" id="PS50893"/>
    </source>
</evidence>
<dbReference type="GO" id="GO:0005886">
    <property type="term" value="C:plasma membrane"/>
    <property type="evidence" value="ECO:0007669"/>
    <property type="project" value="TreeGrafter"/>
</dbReference>
<evidence type="ECO:0000256" key="2">
    <source>
        <dbReference type="ARBA" id="ARBA00022840"/>
    </source>
</evidence>
<protein>
    <submittedName>
        <fullName evidence="4">ATPase component of various ABC-type transport system</fullName>
    </submittedName>
</protein>